<feature type="domain" description="TerD" evidence="1">
    <location>
        <begin position="1"/>
        <end position="195"/>
    </location>
</feature>
<evidence type="ECO:0000313" key="2">
    <source>
        <dbReference type="EMBL" id="AND28611.1"/>
    </source>
</evidence>
<accession>A0A161J353</accession>
<dbReference type="PANTHER" id="PTHR32097">
    <property type="entry name" value="CAMP-BINDING PROTEIN 1-RELATED"/>
    <property type="match status" value="1"/>
</dbReference>
<dbReference type="InterPro" id="IPR051324">
    <property type="entry name" value="Stress/Tellurium_Resist"/>
</dbReference>
<dbReference type="CDD" id="cd06974">
    <property type="entry name" value="TerD_like"/>
    <property type="match status" value="1"/>
</dbReference>
<dbReference type="Pfam" id="PF02342">
    <property type="entry name" value="TerD"/>
    <property type="match status" value="1"/>
</dbReference>
<dbReference type="PATRIC" id="fig|1430.6.peg.2019"/>
<gene>
    <name evidence="2" type="ORF">ATN07_33425</name>
</gene>
<geneLocation type="plasmid" evidence="2">
    <name>pAM65-52-3-235K</name>
</geneLocation>
<proteinExistence type="predicted"/>
<dbReference type="InterPro" id="IPR003325">
    <property type="entry name" value="TerD"/>
</dbReference>
<dbReference type="RefSeq" id="WP_000290289.1">
    <property type="nucleotide sequence ID" value="NZ_CP013278.1"/>
</dbReference>
<protein>
    <submittedName>
        <fullName evidence="2">Tellurium resistance protein TerD</fullName>
    </submittedName>
</protein>
<dbReference type="Gene3D" id="2.60.60.30">
    <property type="entry name" value="sav2460 like domains"/>
    <property type="match status" value="1"/>
</dbReference>
<dbReference type="EMBL" id="CP013278">
    <property type="protein sequence ID" value="AND28611.1"/>
    <property type="molecule type" value="Genomic_DNA"/>
</dbReference>
<name>A0A161J353_BACTI</name>
<evidence type="ECO:0000259" key="1">
    <source>
        <dbReference type="Pfam" id="PF02342"/>
    </source>
</evidence>
<keyword evidence="2" id="KW-0614">Plasmid</keyword>
<dbReference type="AlphaFoldDB" id="A0A161J353"/>
<sequence>MAVNLQKVVGGQRINLRKEQPGLKKLRAEISWDENRFDTGGKHDLDIFAVALQSNGKCREDRDFIVAFGYDDNGNNLAIHPSGAIVHSGDEMSGSKDGADEVISVDFTRVPAHITEMHFIASTNDGVRFGDVRNAKVVLVNDETNEPMYEYDLEENYSTETAILLFKLYLKDGDWRFGAEGKGYNKGVEAFIVEYGLQVG</sequence>
<organism evidence="2">
    <name type="scientific">Bacillus thuringiensis subsp. israelensis</name>
    <dbReference type="NCBI Taxonomy" id="1430"/>
    <lineage>
        <taxon>Bacteria</taxon>
        <taxon>Bacillati</taxon>
        <taxon>Bacillota</taxon>
        <taxon>Bacilli</taxon>
        <taxon>Bacillales</taxon>
        <taxon>Bacillaceae</taxon>
        <taxon>Bacillus</taxon>
        <taxon>Bacillus cereus group</taxon>
    </lineage>
</organism>
<dbReference type="PANTHER" id="PTHR32097:SF17">
    <property type="entry name" value="CAMP-BINDING PROTEIN 1-RELATED"/>
    <property type="match status" value="1"/>
</dbReference>
<reference evidence="2" key="1">
    <citation type="journal article" date="2017" name="Res. Microbiol.">
        <title>Comparative genomics of extrachromosomal elements in Bacillus thuringiensis subsp. israelensis.</title>
        <authorList>
            <person name="Bolotin A."/>
            <person name="Gillis A."/>
            <person name="Sanchis V."/>
            <person name="Nielsen-LeRoux C."/>
            <person name="Mahillon J."/>
            <person name="Lereclus D."/>
            <person name="Sorokin A."/>
        </authorList>
    </citation>
    <scope>NUCLEOTIDE SEQUENCE</scope>
    <source>
        <strain evidence="2">AM65-52</strain>
        <plasmid evidence="2">pAM65-52-3-235K</plasmid>
    </source>
</reference>